<dbReference type="PATRIC" id="fig|1513271.3.peg.1506"/>
<evidence type="ECO:0000256" key="1">
    <source>
        <dbReference type="SAM" id="SignalP"/>
    </source>
</evidence>
<keyword evidence="2" id="KW-0489">Methyltransferase</keyword>
<organism evidence="2 3">
    <name type="scientific">Catenovulum maritimum</name>
    <dbReference type="NCBI Taxonomy" id="1513271"/>
    <lineage>
        <taxon>Bacteria</taxon>
        <taxon>Pseudomonadati</taxon>
        <taxon>Pseudomonadota</taxon>
        <taxon>Gammaproteobacteria</taxon>
        <taxon>Alteromonadales</taxon>
        <taxon>Alteromonadaceae</taxon>
        <taxon>Catenovulum</taxon>
    </lineage>
</organism>
<comment type="caution">
    <text evidence="2">The sequence shown here is derived from an EMBL/GenBank/DDBJ whole genome shotgun (WGS) entry which is preliminary data.</text>
</comment>
<keyword evidence="1" id="KW-0732">Signal</keyword>
<proteinExistence type="predicted"/>
<dbReference type="EMBL" id="LAZL01000009">
    <property type="protein sequence ID" value="KMT65806.1"/>
    <property type="molecule type" value="Genomic_DNA"/>
</dbReference>
<dbReference type="GO" id="GO:0032259">
    <property type="term" value="P:methylation"/>
    <property type="evidence" value="ECO:0007669"/>
    <property type="project" value="UniProtKB-KW"/>
</dbReference>
<dbReference type="PROSITE" id="PS51257">
    <property type="entry name" value="PROKAR_LIPOPROTEIN"/>
    <property type="match status" value="1"/>
</dbReference>
<feature type="chain" id="PRO_5005301465" evidence="1">
    <location>
        <begin position="25"/>
        <end position="457"/>
    </location>
</feature>
<dbReference type="SUPFAM" id="SSF51004">
    <property type="entry name" value="C-terminal (heme d1) domain of cytochrome cd1-nitrite reductase"/>
    <property type="match status" value="1"/>
</dbReference>
<dbReference type="InterPro" id="IPR011048">
    <property type="entry name" value="Haem_d1_sf"/>
</dbReference>
<accession>A0A0J8JMG7</accession>
<keyword evidence="2" id="KW-0808">Transferase</keyword>
<name>A0A0J8JMG7_9ALTE</name>
<feature type="signal peptide" evidence="1">
    <location>
        <begin position="1"/>
        <end position="24"/>
    </location>
</feature>
<dbReference type="STRING" id="1513271.XM47_07355"/>
<dbReference type="GO" id="GO:0008168">
    <property type="term" value="F:methyltransferase activity"/>
    <property type="evidence" value="ECO:0007669"/>
    <property type="project" value="UniProtKB-KW"/>
</dbReference>
<sequence length="457" mass="50025">MQVFHCKLLATAVSAILLSACGDAETNIVEKDPIKVEDDHNHGDGYLIESAGRLAVLSADSNTASIYNLDDKTLLGSFALTYDSSRLSASAGYRYALITTRGEDLIEFIDGGLWREDHGEHLHDYKQNPSMSTYQLMGSRPTHIVNHDGKLAVFYDGDANTGAAASVQVITDTDITNKTQSLPELSYAINMHGVAEPHDDYLITTVRRDDAESTSGNKILPDQVAVYHLHDNEYEQEHVFATACPDLHGAAQNEHYQVFGCSDGVLVTEKTETGYRSAKIDNIASLDGLRVGSVYSHHEVVSFVGVASQHGGGTAVLVEINPDDSEMENIDWQALDNAQPISYHFSSDGEHFLILDNLGYLTLLSAHQEGGHSHWEFETRIDISEEDVASMPDGMSFSMTLSQNSHLAFVADPIAQHIVQVDLESAQITAEIELNFTPASLTWLGIAETEHDADHDH</sequence>
<evidence type="ECO:0000313" key="3">
    <source>
        <dbReference type="Proteomes" id="UP000037600"/>
    </source>
</evidence>
<protein>
    <submittedName>
        <fullName evidence="2">5-methyltetrahydrofolate--homocysteine methyltransferase</fullName>
    </submittedName>
</protein>
<dbReference type="AlphaFoldDB" id="A0A0J8JMG7"/>
<gene>
    <name evidence="2" type="ORF">XM47_07355</name>
</gene>
<evidence type="ECO:0000313" key="2">
    <source>
        <dbReference type="EMBL" id="KMT65806.1"/>
    </source>
</evidence>
<keyword evidence="3" id="KW-1185">Reference proteome</keyword>
<dbReference type="Proteomes" id="UP000037600">
    <property type="component" value="Unassembled WGS sequence"/>
</dbReference>
<dbReference type="OrthoDB" id="60524at2"/>
<dbReference type="RefSeq" id="WP_048691205.1">
    <property type="nucleotide sequence ID" value="NZ_KQ130486.1"/>
</dbReference>
<reference evidence="2 3" key="1">
    <citation type="submission" date="2015-04" db="EMBL/GenBank/DDBJ databases">
        <title>Draft Genome Sequence of the Novel Agar-Digesting Marine Bacterium Q1.</title>
        <authorList>
            <person name="Li Y."/>
            <person name="Li D."/>
            <person name="Chen G."/>
            <person name="Du Z."/>
        </authorList>
    </citation>
    <scope>NUCLEOTIDE SEQUENCE [LARGE SCALE GENOMIC DNA]</scope>
    <source>
        <strain evidence="2 3">Q1</strain>
    </source>
</reference>